<dbReference type="SUPFAM" id="SSF49373">
    <property type="entry name" value="Invasin/intimin cell-adhesion fragments"/>
    <property type="match status" value="3"/>
</dbReference>
<dbReference type="Gene3D" id="1.50.10.100">
    <property type="entry name" value="Chondroitin AC/alginate lyase"/>
    <property type="match status" value="1"/>
</dbReference>
<dbReference type="GO" id="GO:0030313">
    <property type="term" value="C:cell envelope"/>
    <property type="evidence" value="ECO:0007669"/>
    <property type="project" value="UniProtKB-SubCell"/>
</dbReference>
<dbReference type="PANTHER" id="PTHR38045">
    <property type="entry name" value="CHROMOSOME 1, WHOLE GENOME SHOTGUN SEQUENCE"/>
    <property type="match status" value="1"/>
</dbReference>
<gene>
    <name evidence="3" type="ORF">D7M11_05555</name>
</gene>
<dbReference type="Gene3D" id="2.70.98.70">
    <property type="match status" value="1"/>
</dbReference>
<dbReference type="OrthoDB" id="175534at2"/>
<evidence type="ECO:0000313" key="4">
    <source>
        <dbReference type="Proteomes" id="UP000282311"/>
    </source>
</evidence>
<comment type="subcellular location">
    <subcellularLocation>
        <location evidence="1">Cell envelope</location>
    </subcellularLocation>
</comment>
<dbReference type="InterPro" id="IPR000421">
    <property type="entry name" value="FA58C"/>
</dbReference>
<organism evidence="3 4">
    <name type="scientific">Paenibacillus ginsengarvi</name>
    <dbReference type="NCBI Taxonomy" id="400777"/>
    <lineage>
        <taxon>Bacteria</taxon>
        <taxon>Bacillati</taxon>
        <taxon>Bacillota</taxon>
        <taxon>Bacilli</taxon>
        <taxon>Bacillales</taxon>
        <taxon>Paenibacillaceae</taxon>
        <taxon>Paenibacillus</taxon>
    </lineage>
</organism>
<dbReference type="Gene3D" id="2.60.40.3440">
    <property type="match status" value="2"/>
</dbReference>
<dbReference type="InterPro" id="IPR012480">
    <property type="entry name" value="Hepar_II_III_C"/>
</dbReference>
<dbReference type="Pfam" id="PF02368">
    <property type="entry name" value="Big_2"/>
    <property type="match status" value="3"/>
</dbReference>
<dbReference type="SUPFAM" id="SSF49785">
    <property type="entry name" value="Galactose-binding domain-like"/>
    <property type="match status" value="2"/>
</dbReference>
<keyword evidence="4" id="KW-1185">Reference proteome</keyword>
<evidence type="ECO:0000259" key="2">
    <source>
        <dbReference type="PROSITE" id="PS50022"/>
    </source>
</evidence>
<dbReference type="SUPFAM" id="SSF48230">
    <property type="entry name" value="Chondroitin AC/alginate lyase"/>
    <property type="match status" value="1"/>
</dbReference>
<sequence>MNRYKRIWMSSVIRILVVALVGGCLLPFSSLSARDAYAEEANLVPNGGFEMYAPASGGGWTGLSANGWSTNTFSGTAKMGVDRSMFREGTASLSIQTEVVTRAAISRSIPIRGGGYYDMGAWVKTANLVSGEAGATFRVQFYDANNANLNRHITFGSVKGTQDWTQVRKVFQAPAGATRLLIELFVWNATGTAWFDDVRLSELGSYVPVTGVIPVCGASELTVGQQVYIPMTVQPANATFPELTWSSSDPNVASVAGGTVTGTGIGGVTITAQSSDGPKASCALTVSGAQGMNLLPNGGFETYASISGGGWTDRRADGWGIAMFTGSSVVTVDTYVRREGSASLNIRADAPFTRTAVSRSISVKEQRYYDISAWVRTELMSADATFRLQFFDSAGVNLNQHIRFGAITGTRDWTLVTHRIQVPAGAVRMLFECFVWETTGTAWFDDLRVAEVVPVKEVVLDRRTGALGVGERISLQATVLPVNATNKELVWNSSDPSVAKVTYGTVTGVGIGTARITAQSADGSPKATFIAAVGDGGSNLPDSRYTAQTSGGTPVSGTMAASDGSGNRLTYELLDAPANGTLRLDGSGAWTYIPNDYFSGTDRFLATVTNGKGGIASAEVTIEVLYVNHPPVAQDMQKQTVKNQALSAKMTAVDPDGDTLQYVLLSQPTRGSVTMDAYGAWTYTPGTNYIGPDSFRVAARDGKGGEALADVHLFVVPTRGDLIARLKEQSLGQHPRLMMKAVDVTRMRQLITTDANMSKWYANLTASADKILTDPVAKYEIPDGLRLLETSRRVLLRVQTLAMAYQLSGDARYAERAWNELEAAANFPDWNPRHFLDTAEMTNAFAIGYDWLYSYWSPERKTVIRTAIVEKGLKQALGEYRNPTWWSIAKHNWNSVVNGGIGLGALAVGDESPELENLAGEILESALKSLPTMLAEYAPDGGWPEGPGYWEYGTLYAVYLFDSLYAALGTDYGLSDMTGISETFGHLMHFNGPKGTFNFADAGVGNIRSNLALWFAKRFNNPEYIWYHRMFNANSGGVFDLLRYRADLYANPVKPVSLDAYYRHVETVNMRSDWADPNASYIGFKAGDNAANHSHLDLGSFVYDALGVRWANDLGSENSTYQLGSAYRWDYYRLRAEGHNTLVINPGTEPDQPPNAKTAMERFETNEQGALAIADLTAAYRKDALSVKRGMMLYNMRKEVLLQDEIHLRQPSDVWWFMHISSQAQVDIAQDGKSALLTQGDKRLWVQLLSATDAQFAVMDTAPLPTSPNPAQAVNSGYKKLALHVSEALDETISVWMVPLMPGEALPDAPPAQRLLQEWSLGAYRAPVLSGIRVNGIPLGEFNPMRFYYETELPPGTESIPLVEAFSADPDVSVSVVQPDLVTGTAKIKAAFRSPGGPKLDYNVRFYLPPILGKPSGLVTYTATGVAASDAQDPNVPANTVDDDMNTRWSAEGEQWIKYDLGEEKRVNGVSIAFYQGDQRYSYFDIQLSPDGVTWTTVFSGRSSGTTSGHETFVFPEGRAKYVRIQGHGNSQSGWNSYLETGIYGPKPVTGVSLSESSLKLHTIVRPQAVLSAAAVPNDATNRQLEWSSANPEVAAVDADGRVSAIGKGRTVITVRTMDGGYVAECEVKVNGPSKDHPYENDQDNDSEW</sequence>
<accession>A0A3B0CKQ4</accession>
<dbReference type="Pfam" id="PF07940">
    <property type="entry name" value="Hepar_II_III_C"/>
    <property type="match status" value="1"/>
</dbReference>
<dbReference type="NCBIfam" id="NF012211">
    <property type="entry name" value="tand_rpt_95"/>
    <property type="match status" value="2"/>
</dbReference>
<dbReference type="Gene3D" id="2.60.40.1080">
    <property type="match status" value="3"/>
</dbReference>
<dbReference type="RefSeq" id="WP_120746171.1">
    <property type="nucleotide sequence ID" value="NZ_RBAH01000003.1"/>
</dbReference>
<comment type="caution">
    <text evidence="3">The sequence shown here is derived from an EMBL/GenBank/DDBJ whole genome shotgun (WGS) entry which is preliminary data.</text>
</comment>
<protein>
    <submittedName>
        <fullName evidence="3">Tandem-95 repeat protein</fullName>
    </submittedName>
</protein>
<dbReference type="Pfam" id="PF22637">
    <property type="entry name" value="CBM_4_9_1"/>
    <property type="match status" value="1"/>
</dbReference>
<dbReference type="Pfam" id="PF16332">
    <property type="entry name" value="DUF4962"/>
    <property type="match status" value="1"/>
</dbReference>
<evidence type="ECO:0000313" key="3">
    <source>
        <dbReference type="EMBL" id="RKN85802.1"/>
    </source>
</evidence>
<dbReference type="EMBL" id="RBAH01000003">
    <property type="protein sequence ID" value="RKN85802.1"/>
    <property type="molecule type" value="Genomic_DNA"/>
</dbReference>
<proteinExistence type="predicted"/>
<dbReference type="InterPro" id="IPR008964">
    <property type="entry name" value="Invasin/intimin_cell_adhesion"/>
</dbReference>
<dbReference type="InterPro" id="IPR008929">
    <property type="entry name" value="Chondroitin_lyas"/>
</dbReference>
<dbReference type="GO" id="GO:0016829">
    <property type="term" value="F:lyase activity"/>
    <property type="evidence" value="ECO:0007669"/>
    <property type="project" value="InterPro"/>
</dbReference>
<dbReference type="SMART" id="SM00635">
    <property type="entry name" value="BID_2"/>
    <property type="match status" value="3"/>
</dbReference>
<dbReference type="Pfam" id="PF17963">
    <property type="entry name" value="Big_9"/>
    <property type="match status" value="2"/>
</dbReference>
<feature type="domain" description="F5/8 type C" evidence="2">
    <location>
        <begin position="1407"/>
        <end position="1546"/>
    </location>
</feature>
<dbReference type="InterPro" id="IPR008979">
    <property type="entry name" value="Galactose-bd-like_sf"/>
</dbReference>
<dbReference type="Pfam" id="PF00754">
    <property type="entry name" value="F5_F8_type_C"/>
    <property type="match status" value="1"/>
</dbReference>
<dbReference type="PROSITE" id="PS50022">
    <property type="entry name" value="FA58C_3"/>
    <property type="match status" value="1"/>
</dbReference>
<reference evidence="3 4" key="1">
    <citation type="journal article" date="2007" name="Int. J. Syst. Evol. Microbiol.">
        <title>Paenibacillus ginsengarvi sp. nov., isolated from soil from ginseng cultivation.</title>
        <authorList>
            <person name="Yoon M.H."/>
            <person name="Ten L.N."/>
            <person name="Im W.T."/>
        </authorList>
    </citation>
    <scope>NUCLEOTIDE SEQUENCE [LARGE SCALE GENOMIC DNA]</scope>
    <source>
        <strain evidence="3 4">KCTC 13059</strain>
    </source>
</reference>
<dbReference type="PANTHER" id="PTHR38045:SF1">
    <property type="entry name" value="HEPARINASE II_III-LIKE PROTEIN"/>
    <property type="match status" value="1"/>
</dbReference>
<dbReference type="InterPro" id="IPR032518">
    <property type="entry name" value="HepII_N"/>
</dbReference>
<name>A0A3B0CKQ4_9BACL</name>
<evidence type="ECO:0000256" key="1">
    <source>
        <dbReference type="ARBA" id="ARBA00004196"/>
    </source>
</evidence>
<dbReference type="InterPro" id="IPR003343">
    <property type="entry name" value="Big_2"/>
</dbReference>
<dbReference type="Gene3D" id="2.60.120.260">
    <property type="entry name" value="Galactose-binding domain-like"/>
    <property type="match status" value="3"/>
</dbReference>
<dbReference type="InterPro" id="IPR054563">
    <property type="entry name" value="HylB-like_N"/>
</dbReference>
<dbReference type="Proteomes" id="UP000282311">
    <property type="component" value="Unassembled WGS sequence"/>
</dbReference>